<dbReference type="PROSITE" id="PS50928">
    <property type="entry name" value="ABC_TM1"/>
    <property type="match status" value="1"/>
</dbReference>
<feature type="transmembrane region" description="Helical" evidence="9">
    <location>
        <begin position="69"/>
        <end position="95"/>
    </location>
</feature>
<dbReference type="RefSeq" id="WP_171647644.1">
    <property type="nucleotide sequence ID" value="NZ_WHOA01000224.1"/>
</dbReference>
<feature type="transmembrane region" description="Helical" evidence="9">
    <location>
        <begin position="141"/>
        <end position="161"/>
    </location>
</feature>
<feature type="transmembrane region" description="Helical" evidence="9">
    <location>
        <begin position="12"/>
        <end position="34"/>
    </location>
</feature>
<keyword evidence="8 9" id="KW-0472">Membrane</keyword>
<keyword evidence="3 9" id="KW-0813">Transport</keyword>
<evidence type="ECO:0000256" key="7">
    <source>
        <dbReference type="ARBA" id="ARBA00022989"/>
    </source>
</evidence>
<accession>A0ABX1Y662</accession>
<comment type="caution">
    <text evidence="11">The sequence shown here is derived from an EMBL/GenBank/DDBJ whole genome shotgun (WGS) entry which is preliminary data.</text>
</comment>
<evidence type="ECO:0000256" key="5">
    <source>
        <dbReference type="ARBA" id="ARBA00022597"/>
    </source>
</evidence>
<dbReference type="CDD" id="cd06261">
    <property type="entry name" value="TM_PBP2"/>
    <property type="match status" value="1"/>
</dbReference>
<keyword evidence="12" id="KW-1185">Reference proteome</keyword>
<gene>
    <name evidence="11" type="ORF">GC098_30905</name>
</gene>
<dbReference type="PANTHER" id="PTHR32243">
    <property type="entry name" value="MALTOSE TRANSPORT SYSTEM PERMEASE-RELATED"/>
    <property type="match status" value="1"/>
</dbReference>
<keyword evidence="7 9" id="KW-1133">Transmembrane helix</keyword>
<proteinExistence type="inferred from homology"/>
<dbReference type="PANTHER" id="PTHR32243:SF50">
    <property type="entry name" value="MALTOSE_MALTODEXTRIN TRANSPORT SYSTEM PERMEASE PROTEIN MALG"/>
    <property type="match status" value="1"/>
</dbReference>
<name>A0ABX1Y662_9BACL</name>
<dbReference type="EMBL" id="WHOA01000224">
    <property type="protein sequence ID" value="NOU75726.1"/>
    <property type="molecule type" value="Genomic_DNA"/>
</dbReference>
<reference evidence="11 12" key="1">
    <citation type="submission" date="2019-10" db="EMBL/GenBank/DDBJ databases">
        <title>Description of Paenibacillus terrestris sp. nov.</title>
        <authorList>
            <person name="Carlier A."/>
            <person name="Qi S."/>
        </authorList>
    </citation>
    <scope>NUCLEOTIDE SEQUENCE [LARGE SCALE GENOMIC DNA]</scope>
    <source>
        <strain evidence="11 12">LMG 31458</strain>
    </source>
</reference>
<dbReference type="InterPro" id="IPR035906">
    <property type="entry name" value="MetI-like_sf"/>
</dbReference>
<evidence type="ECO:0000256" key="1">
    <source>
        <dbReference type="ARBA" id="ARBA00004651"/>
    </source>
</evidence>
<organism evidence="11 12">
    <name type="scientific">Paenibacillus phytorum</name>
    <dbReference type="NCBI Taxonomy" id="2654977"/>
    <lineage>
        <taxon>Bacteria</taxon>
        <taxon>Bacillati</taxon>
        <taxon>Bacillota</taxon>
        <taxon>Bacilli</taxon>
        <taxon>Bacillales</taxon>
        <taxon>Paenibacillaceae</taxon>
        <taxon>Paenibacillus</taxon>
    </lineage>
</organism>
<evidence type="ECO:0000256" key="9">
    <source>
        <dbReference type="RuleBase" id="RU363032"/>
    </source>
</evidence>
<evidence type="ECO:0000256" key="3">
    <source>
        <dbReference type="ARBA" id="ARBA00022448"/>
    </source>
</evidence>
<dbReference type="InterPro" id="IPR000515">
    <property type="entry name" value="MetI-like"/>
</dbReference>
<feature type="transmembrane region" description="Helical" evidence="9">
    <location>
        <begin position="182"/>
        <end position="204"/>
    </location>
</feature>
<evidence type="ECO:0000256" key="6">
    <source>
        <dbReference type="ARBA" id="ARBA00022692"/>
    </source>
</evidence>
<comment type="subcellular location">
    <subcellularLocation>
        <location evidence="1 9">Cell membrane</location>
        <topology evidence="1 9">Multi-pass membrane protein</topology>
    </subcellularLocation>
</comment>
<dbReference type="Gene3D" id="1.10.3720.10">
    <property type="entry name" value="MetI-like"/>
    <property type="match status" value="1"/>
</dbReference>
<keyword evidence="6 9" id="KW-0812">Transmembrane</keyword>
<dbReference type="Pfam" id="PF00528">
    <property type="entry name" value="BPD_transp_1"/>
    <property type="match status" value="1"/>
</dbReference>
<feature type="transmembrane region" description="Helical" evidence="9">
    <location>
        <begin position="107"/>
        <end position="129"/>
    </location>
</feature>
<protein>
    <submittedName>
        <fullName evidence="11">ABC transporter permease subunit</fullName>
    </submittedName>
</protein>
<dbReference type="InterPro" id="IPR050901">
    <property type="entry name" value="BP-dep_ABC_trans_perm"/>
</dbReference>
<evidence type="ECO:0000256" key="8">
    <source>
        <dbReference type="ARBA" id="ARBA00023136"/>
    </source>
</evidence>
<evidence type="ECO:0000256" key="2">
    <source>
        <dbReference type="ARBA" id="ARBA00009047"/>
    </source>
</evidence>
<comment type="similarity">
    <text evidence="2">Belongs to the binding-protein-dependent transport system permease family. MalFG subfamily.</text>
</comment>
<keyword evidence="4" id="KW-1003">Cell membrane</keyword>
<evidence type="ECO:0000313" key="11">
    <source>
        <dbReference type="EMBL" id="NOU75726.1"/>
    </source>
</evidence>
<sequence length="275" mass="30792">MKTNRSFVYGSYIIAVFWALISVIPLLWIAGLAFKGQSEWTAYPPTLWPKNPTTINFERALHNSPIPNYFMNSVIVTVVSLFFSLLLGSLAAYAFARLRFPGRNFGFYLIFSTRMIPALLTVIPLYVIMHKLHLLNSLWSVILAYTATGIPMVVFVMRGFFEGLPKEIEEAGMIDGCSRMQSFFMIMLPLVRPGLAASAIFVFVRTWNEFIVALTLTSSDTMRTLPVGLRNAMGQRMGELGPMAAYALIAIIPIIIVFLVFQKHFVSGLVQGSNK</sequence>
<dbReference type="Proteomes" id="UP000616779">
    <property type="component" value="Unassembled WGS sequence"/>
</dbReference>
<dbReference type="SUPFAM" id="SSF161098">
    <property type="entry name" value="MetI-like"/>
    <property type="match status" value="1"/>
</dbReference>
<feature type="transmembrane region" description="Helical" evidence="9">
    <location>
        <begin position="243"/>
        <end position="261"/>
    </location>
</feature>
<evidence type="ECO:0000259" key="10">
    <source>
        <dbReference type="PROSITE" id="PS50928"/>
    </source>
</evidence>
<evidence type="ECO:0000313" key="12">
    <source>
        <dbReference type="Proteomes" id="UP000616779"/>
    </source>
</evidence>
<feature type="domain" description="ABC transmembrane type-1" evidence="10">
    <location>
        <begin position="70"/>
        <end position="261"/>
    </location>
</feature>
<keyword evidence="5" id="KW-0762">Sugar transport</keyword>
<evidence type="ECO:0000256" key="4">
    <source>
        <dbReference type="ARBA" id="ARBA00022475"/>
    </source>
</evidence>